<feature type="domain" description="Protein kinase" evidence="13">
    <location>
        <begin position="21"/>
        <end position="273"/>
    </location>
</feature>
<keyword evidence="7 15" id="KW-0418">Kinase</keyword>
<evidence type="ECO:0000256" key="6">
    <source>
        <dbReference type="ARBA" id="ARBA00022741"/>
    </source>
</evidence>
<dbReference type="PROSITE" id="PS50011">
    <property type="entry name" value="PROTEIN_KINASE_DOM"/>
    <property type="match status" value="1"/>
</dbReference>
<dbReference type="CDD" id="cd12122">
    <property type="entry name" value="AMPKA_C"/>
    <property type="match status" value="1"/>
</dbReference>
<evidence type="ECO:0000256" key="10">
    <source>
        <dbReference type="ARBA" id="ARBA00048679"/>
    </source>
</evidence>
<dbReference type="Gene3D" id="1.10.510.10">
    <property type="entry name" value="Transferase(Phosphotransferase) domain 1"/>
    <property type="match status" value="1"/>
</dbReference>
<reference evidence="15" key="1">
    <citation type="submission" date="2025-08" db="UniProtKB">
        <authorList>
            <consortium name="RefSeq"/>
        </authorList>
    </citation>
    <scope>IDENTIFICATION</scope>
</reference>
<dbReference type="EC" id="2.7.11.1" evidence="2"/>
<dbReference type="GO" id="GO:0005737">
    <property type="term" value="C:cytoplasm"/>
    <property type="evidence" value="ECO:0007669"/>
    <property type="project" value="TreeGrafter"/>
</dbReference>
<dbReference type="InterPro" id="IPR000719">
    <property type="entry name" value="Prot_kinase_dom"/>
</dbReference>
<dbReference type="SUPFAM" id="SSF56112">
    <property type="entry name" value="Protein kinase-like (PK-like)"/>
    <property type="match status" value="1"/>
</dbReference>
<dbReference type="InterPro" id="IPR032270">
    <property type="entry name" value="AMPK_C"/>
</dbReference>
<dbReference type="PANTHER" id="PTHR24346">
    <property type="entry name" value="MAP/MICROTUBULE AFFINITY-REGULATING KINASE"/>
    <property type="match status" value="1"/>
</dbReference>
<feature type="region of interest" description="Disordered" evidence="12">
    <location>
        <begin position="357"/>
        <end position="397"/>
    </location>
</feature>
<dbReference type="FunFam" id="1.10.510.10:FF:000079">
    <property type="entry name" value="Non-specific serine/threonine protein kinase"/>
    <property type="match status" value="1"/>
</dbReference>
<dbReference type="FunFam" id="3.30.200.20:FF:000136">
    <property type="entry name" value="Non-specific serine/threonine protein kinase"/>
    <property type="match status" value="1"/>
</dbReference>
<dbReference type="InterPro" id="IPR017441">
    <property type="entry name" value="Protein_kinase_ATP_BS"/>
</dbReference>
<dbReference type="GO" id="GO:0035556">
    <property type="term" value="P:intracellular signal transduction"/>
    <property type="evidence" value="ECO:0007669"/>
    <property type="project" value="TreeGrafter"/>
</dbReference>
<dbReference type="Pfam" id="PF00069">
    <property type="entry name" value="Pkinase"/>
    <property type="match status" value="1"/>
</dbReference>
<dbReference type="InterPro" id="IPR008271">
    <property type="entry name" value="Ser/Thr_kinase_AS"/>
</dbReference>
<keyword evidence="8 11" id="KW-0067">ATP-binding</keyword>
<evidence type="ECO:0000313" key="14">
    <source>
        <dbReference type="Proteomes" id="UP001652582"/>
    </source>
</evidence>
<gene>
    <name evidence="15" type="primary">LOC112050078</name>
</gene>
<dbReference type="FunFam" id="1.10.8.10:FF:000055">
    <property type="entry name" value="Non-specific serine/threonine protein kinase"/>
    <property type="match status" value="1"/>
</dbReference>
<feature type="compositionally biased region" description="Basic and acidic residues" evidence="12">
    <location>
        <begin position="365"/>
        <end position="379"/>
    </location>
</feature>
<dbReference type="KEGG" id="bany:112050078"/>
<evidence type="ECO:0000256" key="1">
    <source>
        <dbReference type="ARBA" id="ARBA00006234"/>
    </source>
</evidence>
<evidence type="ECO:0000256" key="5">
    <source>
        <dbReference type="ARBA" id="ARBA00022679"/>
    </source>
</evidence>
<comment type="catalytic activity">
    <reaction evidence="10">
        <text>L-seryl-[protein] + ATP = O-phospho-L-seryl-[protein] + ADP + H(+)</text>
        <dbReference type="Rhea" id="RHEA:17989"/>
        <dbReference type="Rhea" id="RHEA-COMP:9863"/>
        <dbReference type="Rhea" id="RHEA-COMP:11604"/>
        <dbReference type="ChEBI" id="CHEBI:15378"/>
        <dbReference type="ChEBI" id="CHEBI:29999"/>
        <dbReference type="ChEBI" id="CHEBI:30616"/>
        <dbReference type="ChEBI" id="CHEBI:83421"/>
        <dbReference type="ChEBI" id="CHEBI:456216"/>
        <dbReference type="EC" id="2.7.11.1"/>
    </reaction>
</comment>
<dbReference type="GO" id="GO:0120025">
    <property type="term" value="C:plasma membrane bounded cell projection"/>
    <property type="evidence" value="ECO:0007669"/>
    <property type="project" value="UniProtKB-ARBA"/>
</dbReference>
<dbReference type="GO" id="GO:0005524">
    <property type="term" value="F:ATP binding"/>
    <property type="evidence" value="ECO:0007669"/>
    <property type="project" value="UniProtKB-UniRule"/>
</dbReference>
<evidence type="ECO:0000259" key="13">
    <source>
        <dbReference type="PROSITE" id="PS50011"/>
    </source>
</evidence>
<evidence type="ECO:0000256" key="3">
    <source>
        <dbReference type="ARBA" id="ARBA00022527"/>
    </source>
</evidence>
<dbReference type="Gene3D" id="3.30.310.80">
    <property type="entry name" value="Kinase associated domain 1, KA1"/>
    <property type="match status" value="1"/>
</dbReference>
<dbReference type="InterPro" id="IPR028375">
    <property type="entry name" value="KA1/Ssp2_C"/>
</dbReference>
<keyword evidence="6 11" id="KW-0547">Nucleotide-binding</keyword>
<dbReference type="Pfam" id="PF21147">
    <property type="entry name" value="AMPK_alpha_AID"/>
    <property type="match status" value="1"/>
</dbReference>
<dbReference type="PROSITE" id="PS00108">
    <property type="entry name" value="PROTEIN_KINASE_ST"/>
    <property type="match status" value="1"/>
</dbReference>
<keyword evidence="3" id="KW-0723">Serine/threonine-protein kinase</keyword>
<keyword evidence="4" id="KW-0597">Phosphoprotein</keyword>
<dbReference type="Gene3D" id="1.10.8.10">
    <property type="entry name" value="DNA helicase RuvA subunit, C-terminal domain"/>
    <property type="match status" value="1"/>
</dbReference>
<dbReference type="Gene3D" id="3.30.200.20">
    <property type="entry name" value="Phosphorylase Kinase, domain 1"/>
    <property type="match status" value="1"/>
</dbReference>
<dbReference type="CDD" id="cd14336">
    <property type="entry name" value="UBA_AID_AMPKalpha"/>
    <property type="match status" value="1"/>
</dbReference>
<evidence type="ECO:0000256" key="11">
    <source>
        <dbReference type="PROSITE-ProRule" id="PRU10141"/>
    </source>
</evidence>
<dbReference type="GeneID" id="112050078"/>
<dbReference type="OrthoDB" id="193931at2759"/>
<dbReference type="RefSeq" id="XP_023943983.1">
    <property type="nucleotide sequence ID" value="XM_024088215.2"/>
</dbReference>
<name>A0A6J1NG92_BICAN</name>
<keyword evidence="5" id="KW-0808">Transferase</keyword>
<protein>
    <recommendedName>
        <fullName evidence="2">non-specific serine/threonine protein kinase</fullName>
        <ecNumber evidence="2">2.7.11.1</ecNumber>
    </recommendedName>
</protein>
<dbReference type="CTD" id="43904"/>
<evidence type="ECO:0000256" key="9">
    <source>
        <dbReference type="ARBA" id="ARBA00047899"/>
    </source>
</evidence>
<dbReference type="PANTHER" id="PTHR24346:SF110">
    <property type="entry name" value="NON-SPECIFIC SERINE_THREONINE PROTEIN KINASE"/>
    <property type="match status" value="1"/>
</dbReference>
<dbReference type="Proteomes" id="UP001652582">
    <property type="component" value="Chromosome 8"/>
</dbReference>
<dbReference type="PROSITE" id="PS00107">
    <property type="entry name" value="PROTEIN_KINASE_ATP"/>
    <property type="match status" value="1"/>
</dbReference>
<organism evidence="14 15">
    <name type="scientific">Bicyclus anynana</name>
    <name type="common">Squinting bush brown butterfly</name>
    <dbReference type="NCBI Taxonomy" id="110368"/>
    <lineage>
        <taxon>Eukaryota</taxon>
        <taxon>Metazoa</taxon>
        <taxon>Ecdysozoa</taxon>
        <taxon>Arthropoda</taxon>
        <taxon>Hexapoda</taxon>
        <taxon>Insecta</taxon>
        <taxon>Pterygota</taxon>
        <taxon>Neoptera</taxon>
        <taxon>Endopterygota</taxon>
        <taxon>Lepidoptera</taxon>
        <taxon>Glossata</taxon>
        <taxon>Ditrysia</taxon>
        <taxon>Papilionoidea</taxon>
        <taxon>Nymphalidae</taxon>
        <taxon>Satyrinae</taxon>
        <taxon>Satyrini</taxon>
        <taxon>Mycalesina</taxon>
        <taxon>Bicyclus</taxon>
    </lineage>
</organism>
<dbReference type="AlphaFoldDB" id="A0A6J1NG92"/>
<dbReference type="InterPro" id="IPR049020">
    <property type="entry name" value="PRKAA1/2_AID"/>
</dbReference>
<evidence type="ECO:0000256" key="2">
    <source>
        <dbReference type="ARBA" id="ARBA00012513"/>
    </source>
</evidence>
<dbReference type="CDD" id="cd14079">
    <property type="entry name" value="STKc_AMPK_alpha"/>
    <property type="match status" value="1"/>
</dbReference>
<evidence type="ECO:0000256" key="4">
    <source>
        <dbReference type="ARBA" id="ARBA00022553"/>
    </source>
</evidence>
<evidence type="ECO:0000256" key="7">
    <source>
        <dbReference type="ARBA" id="ARBA00022777"/>
    </source>
</evidence>
<sequence>MAEKLVVISSGNQPIVKIGHYTLGATLGVGTFGKVKIGEHQLTKHKVAVKILNRQKIKSLDVVGKIRREIQNLKLFRHPHIIKLYQVISTATDIFMIMEYVSGGELFDYIVKRGKLQEHEARRFFQQIISGVDYCHRHMIVHRDLKPENLLLDHNMHVKIADFGLSNMMMDGEFLRTSCGSPNYAAPEVISGKLYAGPEVDVWSCGVILYALLCGTLPFDDEHVPTLFRKIKSGIFPIPEYLNKSVVSLLCNMLQVDPMKRATIEDVKKHEWFQKDLPGYLFPSPVEQVDSSVIDTEAISEVCDKFGVREHEVHNALLSGDPHDQLAIAYHLIIDNKRIADEAAKAEIKDFYVASSSPPTITESGRPHPERIAPLRDKSTPAAQLTQDKQKGTPVKRAKWHLGIRSQSKPNDIMLEVFRAMKVLDYEWKVINPYHVRVRTINKMTQKHVKMSLQLYQVDYKSYLLDFKSLSGEKEETDDDSASPLMASPVPPPPPLIPTQPQGHHTMEFFEMCAALIIQLAR</sequence>
<dbReference type="SUPFAM" id="SSF103243">
    <property type="entry name" value="KA1-like"/>
    <property type="match status" value="1"/>
</dbReference>
<evidence type="ECO:0000313" key="15">
    <source>
        <dbReference type="RefSeq" id="XP_023943983.1"/>
    </source>
</evidence>
<evidence type="ECO:0000256" key="12">
    <source>
        <dbReference type="SAM" id="MobiDB-lite"/>
    </source>
</evidence>
<comment type="similarity">
    <text evidence="1">Belongs to the protein kinase superfamily. CAMK Ser/Thr protein kinase family. SNF1 subfamily.</text>
</comment>
<dbReference type="FunFam" id="3.30.310.80:FF:000014">
    <property type="entry name" value="Non-specific serine/threonine protein kinase"/>
    <property type="match status" value="1"/>
</dbReference>
<dbReference type="GO" id="GO:0043050">
    <property type="term" value="P:nematode pharyngeal pumping"/>
    <property type="evidence" value="ECO:0007669"/>
    <property type="project" value="UniProtKB-ARBA"/>
</dbReference>
<evidence type="ECO:0000256" key="8">
    <source>
        <dbReference type="ARBA" id="ARBA00022840"/>
    </source>
</evidence>
<dbReference type="GO" id="GO:0004679">
    <property type="term" value="F:AMP-activated protein kinase activity"/>
    <property type="evidence" value="ECO:0007669"/>
    <property type="project" value="UniProtKB-ARBA"/>
</dbReference>
<comment type="catalytic activity">
    <reaction evidence="9">
        <text>L-threonyl-[protein] + ATP = O-phospho-L-threonyl-[protein] + ADP + H(+)</text>
        <dbReference type="Rhea" id="RHEA:46608"/>
        <dbReference type="Rhea" id="RHEA-COMP:11060"/>
        <dbReference type="Rhea" id="RHEA-COMP:11605"/>
        <dbReference type="ChEBI" id="CHEBI:15378"/>
        <dbReference type="ChEBI" id="CHEBI:30013"/>
        <dbReference type="ChEBI" id="CHEBI:30616"/>
        <dbReference type="ChEBI" id="CHEBI:61977"/>
        <dbReference type="ChEBI" id="CHEBI:456216"/>
        <dbReference type="EC" id="2.7.11.1"/>
    </reaction>
</comment>
<accession>A0A6J1NG92</accession>
<dbReference type="InterPro" id="IPR011009">
    <property type="entry name" value="Kinase-like_dom_sf"/>
</dbReference>
<dbReference type="SMART" id="SM00220">
    <property type="entry name" value="S_TKc"/>
    <property type="match status" value="1"/>
</dbReference>
<keyword evidence="14" id="KW-1185">Reference proteome</keyword>
<feature type="binding site" evidence="11">
    <location>
        <position position="50"/>
    </location>
    <ligand>
        <name>ATP</name>
        <dbReference type="ChEBI" id="CHEBI:30616"/>
    </ligand>
</feature>
<dbReference type="Pfam" id="PF16579">
    <property type="entry name" value="AdenylateSensor"/>
    <property type="match status" value="1"/>
</dbReference>
<proteinExistence type="inferred from homology"/>